<feature type="domain" description="AB hydrolase-1" evidence="1">
    <location>
        <begin position="29"/>
        <end position="230"/>
    </location>
</feature>
<name>A0A6I6MPX4_9ACTN</name>
<dbReference type="SUPFAM" id="SSF53474">
    <property type="entry name" value="alpha/beta-Hydrolases"/>
    <property type="match status" value="1"/>
</dbReference>
<sequence length="236" mass="25403">MDQDITPFPSAARGALVPRLLPAHPRAAVLLLHGGCETSLRPSRPWHLAALRMAPFHRAIAAARPHGGVLLAQVRYRVRGWNGTRADPVADTYEALRRLSALAGPVPTVLVGHSMGARAALRAAGHPQVYAVLGLAPWWPTGEPVQQMTGRHIVALHGERDRVTSPGDSADYVSRAQGTAARAAMAVIRHGDHAMLRRHGFWHRIAADVVAHLLDPESRQDPLPAQCYAAGGFPLL</sequence>
<organism evidence="2 3">
    <name type="scientific">Streptomyces broussonetiae</name>
    <dbReference type="NCBI Taxonomy" id="2686304"/>
    <lineage>
        <taxon>Bacteria</taxon>
        <taxon>Bacillati</taxon>
        <taxon>Actinomycetota</taxon>
        <taxon>Actinomycetes</taxon>
        <taxon>Kitasatosporales</taxon>
        <taxon>Streptomycetaceae</taxon>
        <taxon>Streptomyces</taxon>
    </lineage>
</organism>
<evidence type="ECO:0000313" key="2">
    <source>
        <dbReference type="EMBL" id="QHA02508.1"/>
    </source>
</evidence>
<dbReference type="InterPro" id="IPR029058">
    <property type="entry name" value="AB_hydrolase_fold"/>
</dbReference>
<keyword evidence="3" id="KW-1185">Reference proteome</keyword>
<dbReference type="AlphaFoldDB" id="A0A6I6MPX4"/>
<reference evidence="2 3" key="1">
    <citation type="submission" date="2019-12" db="EMBL/GenBank/DDBJ databases">
        <title>Streptomyces sp. strain T44 isolated from rhizosphere soil of Broussonetia papyrifera.</title>
        <authorList>
            <person name="Mo P."/>
        </authorList>
    </citation>
    <scope>NUCLEOTIDE SEQUENCE [LARGE SCALE GENOMIC DNA]</scope>
    <source>
        <strain evidence="2 3">T44</strain>
    </source>
</reference>
<dbReference type="Pfam" id="PF12697">
    <property type="entry name" value="Abhydrolase_6"/>
    <property type="match status" value="1"/>
</dbReference>
<dbReference type="GO" id="GO:0016787">
    <property type="term" value="F:hydrolase activity"/>
    <property type="evidence" value="ECO:0007669"/>
    <property type="project" value="UniProtKB-KW"/>
</dbReference>
<accession>A0A6I6MPX4</accession>
<protein>
    <submittedName>
        <fullName evidence="2">Alpha/beta fold hydrolase</fullName>
    </submittedName>
</protein>
<dbReference type="Gene3D" id="3.40.50.1820">
    <property type="entry name" value="alpha/beta hydrolase"/>
    <property type="match status" value="1"/>
</dbReference>
<evidence type="ECO:0000313" key="3">
    <source>
        <dbReference type="Proteomes" id="UP000436138"/>
    </source>
</evidence>
<dbReference type="InterPro" id="IPR000073">
    <property type="entry name" value="AB_hydrolase_1"/>
</dbReference>
<dbReference type="EMBL" id="CP047020">
    <property type="protein sequence ID" value="QHA02508.1"/>
    <property type="molecule type" value="Genomic_DNA"/>
</dbReference>
<dbReference type="RefSeq" id="WP_158917565.1">
    <property type="nucleotide sequence ID" value="NZ_CP047020.1"/>
</dbReference>
<dbReference type="Proteomes" id="UP000436138">
    <property type="component" value="Chromosome"/>
</dbReference>
<proteinExistence type="predicted"/>
<keyword evidence="2" id="KW-0378">Hydrolase</keyword>
<evidence type="ECO:0000259" key="1">
    <source>
        <dbReference type="Pfam" id="PF12697"/>
    </source>
</evidence>
<gene>
    <name evidence="2" type="ORF">GQF42_03670</name>
</gene>
<dbReference type="KEGG" id="sbro:GQF42_03670"/>